<reference evidence="2" key="2">
    <citation type="submission" date="2021-10" db="EMBL/GenBank/DDBJ databases">
        <title>Phylogenomics reveals ancestral predisposition of the termite-cultivated fungus Termitomyces towards a domesticated lifestyle.</title>
        <authorList>
            <person name="Auxier B."/>
            <person name="Grum-Grzhimaylo A."/>
            <person name="Cardenas M.E."/>
            <person name="Lodge J.D."/>
            <person name="Laessoe T."/>
            <person name="Pedersen O."/>
            <person name="Smith M.E."/>
            <person name="Kuyper T.W."/>
            <person name="Franco-Molano E.A."/>
            <person name="Baroni T.J."/>
            <person name="Aanen D.K."/>
        </authorList>
    </citation>
    <scope>NUCLEOTIDE SEQUENCE</scope>
    <source>
        <strain evidence="2">D49</strain>
    </source>
</reference>
<feature type="region of interest" description="Disordered" evidence="1">
    <location>
        <begin position="27"/>
        <end position="85"/>
    </location>
</feature>
<keyword evidence="3" id="KW-1185">Reference proteome</keyword>
<sequence>EGVEVQIGLFHVHAHVLGLVLVVEEEQDDHAEQLQKSEGEQLKPVQDGQEDLENDAGHHHPECVHHAQSVAPEPEPVENLKEAGP</sequence>
<evidence type="ECO:0000313" key="3">
    <source>
        <dbReference type="Proteomes" id="UP000717328"/>
    </source>
</evidence>
<organism evidence="2 3">
    <name type="scientific">Sphagnurus paluster</name>
    <dbReference type="NCBI Taxonomy" id="117069"/>
    <lineage>
        <taxon>Eukaryota</taxon>
        <taxon>Fungi</taxon>
        <taxon>Dikarya</taxon>
        <taxon>Basidiomycota</taxon>
        <taxon>Agaricomycotina</taxon>
        <taxon>Agaricomycetes</taxon>
        <taxon>Agaricomycetidae</taxon>
        <taxon>Agaricales</taxon>
        <taxon>Tricholomatineae</taxon>
        <taxon>Lyophyllaceae</taxon>
        <taxon>Sphagnurus</taxon>
    </lineage>
</organism>
<accession>A0A9P7FQI2</accession>
<dbReference type="EMBL" id="JABCKI010008080">
    <property type="protein sequence ID" value="KAG5633352.1"/>
    <property type="molecule type" value="Genomic_DNA"/>
</dbReference>
<dbReference type="AlphaFoldDB" id="A0A9P7FQI2"/>
<dbReference type="Proteomes" id="UP000717328">
    <property type="component" value="Unassembled WGS sequence"/>
</dbReference>
<feature type="non-terminal residue" evidence="2">
    <location>
        <position position="1"/>
    </location>
</feature>
<evidence type="ECO:0000256" key="1">
    <source>
        <dbReference type="SAM" id="MobiDB-lite"/>
    </source>
</evidence>
<comment type="caution">
    <text evidence="2">The sequence shown here is derived from an EMBL/GenBank/DDBJ whole genome shotgun (WGS) entry which is preliminary data.</text>
</comment>
<proteinExistence type="predicted"/>
<feature type="compositionally biased region" description="Basic and acidic residues" evidence="1">
    <location>
        <begin position="55"/>
        <end position="65"/>
    </location>
</feature>
<reference evidence="2" key="1">
    <citation type="submission" date="2021-02" db="EMBL/GenBank/DDBJ databases">
        <authorList>
            <person name="Nieuwenhuis M."/>
            <person name="Van De Peppel L.J.J."/>
        </authorList>
    </citation>
    <scope>NUCLEOTIDE SEQUENCE</scope>
    <source>
        <strain evidence="2">D49</strain>
    </source>
</reference>
<protein>
    <submittedName>
        <fullName evidence="2">Uncharacterized protein</fullName>
    </submittedName>
</protein>
<gene>
    <name evidence="2" type="ORF">H0H81_008503</name>
</gene>
<feature type="compositionally biased region" description="Basic and acidic residues" evidence="1">
    <location>
        <begin position="30"/>
        <end position="41"/>
    </location>
</feature>
<evidence type="ECO:0000313" key="2">
    <source>
        <dbReference type="EMBL" id="KAG5633352.1"/>
    </source>
</evidence>
<name>A0A9P7FQI2_9AGAR</name>